<evidence type="ECO:0000256" key="9">
    <source>
        <dbReference type="ARBA" id="ARBA00023136"/>
    </source>
</evidence>
<dbReference type="AlphaFoldDB" id="A0A7W9DYD7"/>
<dbReference type="Gene3D" id="3.40.50.300">
    <property type="entry name" value="P-loop containing nucleotide triphosphate hydrolases"/>
    <property type="match status" value="1"/>
</dbReference>
<comment type="subcellular location">
    <subcellularLocation>
        <location evidence="1">Cell membrane</location>
        <topology evidence="1">Multi-pass membrane protein</topology>
    </subcellularLocation>
</comment>
<dbReference type="Pfam" id="PF00005">
    <property type="entry name" value="ABC_tran"/>
    <property type="match status" value="1"/>
</dbReference>
<dbReference type="RefSeq" id="WP_183878241.1">
    <property type="nucleotide sequence ID" value="NZ_JACHCD010000002.1"/>
</dbReference>
<evidence type="ECO:0000313" key="14">
    <source>
        <dbReference type="EMBL" id="MBB5634435.1"/>
    </source>
</evidence>
<keyword evidence="6" id="KW-0378">Hydrolase</keyword>
<keyword evidence="8 10" id="KW-1133">Transmembrane helix</keyword>
<evidence type="ECO:0000256" key="5">
    <source>
        <dbReference type="ARBA" id="ARBA00022741"/>
    </source>
</evidence>
<keyword evidence="2" id="KW-0813">Transport</keyword>
<dbReference type="PROSITE" id="PS50929">
    <property type="entry name" value="ABC_TM1F"/>
    <property type="match status" value="1"/>
</dbReference>
<proteinExistence type="predicted"/>
<comment type="caution">
    <text evidence="14">The sequence shown here is derived from an EMBL/GenBank/DDBJ whole genome shotgun (WGS) entry which is preliminary data.</text>
</comment>
<feature type="transmembrane region" description="Helical" evidence="10">
    <location>
        <begin position="306"/>
        <end position="325"/>
    </location>
</feature>
<dbReference type="Gene3D" id="1.20.1560.10">
    <property type="entry name" value="ABC transporter type 1, transmembrane domain"/>
    <property type="match status" value="1"/>
</dbReference>
<dbReference type="GO" id="GO:0016887">
    <property type="term" value="F:ATP hydrolysis activity"/>
    <property type="evidence" value="ECO:0007669"/>
    <property type="project" value="InterPro"/>
</dbReference>
<accession>A0A7W9DYD7</accession>
<dbReference type="InterPro" id="IPR003439">
    <property type="entry name" value="ABC_transporter-like_ATP-bd"/>
</dbReference>
<dbReference type="EMBL" id="JACHCE010000001">
    <property type="protein sequence ID" value="MBB5634435.1"/>
    <property type="molecule type" value="Genomic_DNA"/>
</dbReference>
<dbReference type="PANTHER" id="PTHR43394">
    <property type="entry name" value="ATP-DEPENDENT PERMEASE MDL1, MITOCHONDRIAL"/>
    <property type="match status" value="1"/>
</dbReference>
<dbReference type="Gene3D" id="3.90.70.10">
    <property type="entry name" value="Cysteine proteinases"/>
    <property type="match status" value="1"/>
</dbReference>
<sequence>MSFPFYKQFDLMDCGPTCLRMIARHYGRNFKVQTLRQYCEINREGVSLLGIYNAAKKIGFDTDAVKTSIKGLEECELPVILHWRQNHFVVLYKIKNNKFYIADPGTGHIKLNLEDFSRNWVENEDSDEGLALLLSPTPQFYENANEAGSEVRWSFLFKYFMVYRKLVIQLLFGLAAGSLLQLIAPFLTQSIVDIGINTRNLNFIYIILIAQGALIIGRISVDFIRSWILLHISIRINISILTDFIIKLMKLPMVFFDTKMTGDIMQRMNDQKKIETFLTGTALTTLFSIFNLLIFSIVIAYYNSTIFFVFLISSMLYMGWIVLFLKRRKELNYKSFEISAKNQSNVVQLIAGMQEIKLNNCEQQKRWEWEDIQASLFNINVKNLTLSQYQQGGSTLINEGKNLLIAFLSAKAVIDGDMTLGAMVAVQYIIGQLNGPIEQMLGFIQGFQDARISLERLNEIYQMEDEELPGKEWNQDLPVHKDIHINQLSFRYPGTGNLPVLKDINLHIPQGKTTAIVGMSGSGKTTILKLLLRFYKPDEGEIKIGTASLNNISYKTWRNECGVVMQDGFIFSDSIEHNIAVGESPANQEKLKHAIKIANIQDFIDGLPLGLNTKIGAEGNGISQGQLQRMLIARAVYKDPEYIFFDEATNSLDANNESVIMNNLKEFFTGRTVIIVAHRLSTVKDADNIIVLDKGSIIEQGTHQELTQLKGAYYLLVKNQLELGT</sequence>
<feature type="domain" description="ABC transmembrane type-1" evidence="12">
    <location>
        <begin position="168"/>
        <end position="449"/>
    </location>
</feature>
<dbReference type="CDD" id="cd18571">
    <property type="entry name" value="ABC_6TM_peptidase_like"/>
    <property type="match status" value="1"/>
</dbReference>
<dbReference type="InterPro" id="IPR005074">
    <property type="entry name" value="Peptidase_C39"/>
</dbReference>
<dbReference type="GO" id="GO:0005886">
    <property type="term" value="C:plasma membrane"/>
    <property type="evidence" value="ECO:0007669"/>
    <property type="project" value="UniProtKB-SubCell"/>
</dbReference>
<dbReference type="PROSITE" id="PS50990">
    <property type="entry name" value="PEPTIDASE_C39"/>
    <property type="match status" value="1"/>
</dbReference>
<keyword evidence="4 10" id="KW-0812">Transmembrane</keyword>
<name>A0A7W9DYD7_9SPHI</name>
<evidence type="ECO:0000256" key="3">
    <source>
        <dbReference type="ARBA" id="ARBA00022475"/>
    </source>
</evidence>
<dbReference type="Proteomes" id="UP000537204">
    <property type="component" value="Unassembled WGS sequence"/>
</dbReference>
<dbReference type="PROSITE" id="PS50893">
    <property type="entry name" value="ABC_TRANSPORTER_2"/>
    <property type="match status" value="1"/>
</dbReference>
<dbReference type="Pfam" id="PF00664">
    <property type="entry name" value="ABC_membrane"/>
    <property type="match status" value="1"/>
</dbReference>
<evidence type="ECO:0000313" key="15">
    <source>
        <dbReference type="Proteomes" id="UP000537204"/>
    </source>
</evidence>
<dbReference type="GO" id="GO:0015421">
    <property type="term" value="F:ABC-type oligopeptide transporter activity"/>
    <property type="evidence" value="ECO:0007669"/>
    <property type="project" value="TreeGrafter"/>
</dbReference>
<dbReference type="Pfam" id="PF03412">
    <property type="entry name" value="Peptidase_C39"/>
    <property type="match status" value="1"/>
</dbReference>
<dbReference type="GO" id="GO:0005524">
    <property type="term" value="F:ATP binding"/>
    <property type="evidence" value="ECO:0007669"/>
    <property type="project" value="UniProtKB-KW"/>
</dbReference>
<feature type="transmembrane region" description="Helical" evidence="10">
    <location>
        <begin position="277"/>
        <end position="300"/>
    </location>
</feature>
<evidence type="ECO:0000256" key="7">
    <source>
        <dbReference type="ARBA" id="ARBA00022840"/>
    </source>
</evidence>
<keyword evidence="3" id="KW-1003">Cell membrane</keyword>
<evidence type="ECO:0000256" key="6">
    <source>
        <dbReference type="ARBA" id="ARBA00022801"/>
    </source>
</evidence>
<gene>
    <name evidence="14" type="ORF">HDE68_000320</name>
</gene>
<dbReference type="InterPro" id="IPR039421">
    <property type="entry name" value="Type_1_exporter"/>
</dbReference>
<evidence type="ECO:0000256" key="10">
    <source>
        <dbReference type="SAM" id="Phobius"/>
    </source>
</evidence>
<evidence type="ECO:0000256" key="8">
    <source>
        <dbReference type="ARBA" id="ARBA00022989"/>
    </source>
</evidence>
<feature type="domain" description="ABC transporter" evidence="11">
    <location>
        <begin position="483"/>
        <end position="719"/>
    </location>
</feature>
<evidence type="ECO:0000259" key="12">
    <source>
        <dbReference type="PROSITE" id="PS50929"/>
    </source>
</evidence>
<dbReference type="SUPFAM" id="SSF52540">
    <property type="entry name" value="P-loop containing nucleoside triphosphate hydrolases"/>
    <property type="match status" value="1"/>
</dbReference>
<protein>
    <submittedName>
        <fullName evidence="14">ATP-binding cassette subfamily B protein</fullName>
    </submittedName>
</protein>
<keyword evidence="5" id="KW-0547">Nucleotide-binding</keyword>
<evidence type="ECO:0000259" key="13">
    <source>
        <dbReference type="PROSITE" id="PS50990"/>
    </source>
</evidence>
<dbReference type="InterPro" id="IPR027417">
    <property type="entry name" value="P-loop_NTPase"/>
</dbReference>
<feature type="transmembrane region" description="Helical" evidence="10">
    <location>
        <begin position="200"/>
        <end position="221"/>
    </location>
</feature>
<keyword evidence="7 14" id="KW-0067">ATP-binding</keyword>
<dbReference type="InterPro" id="IPR036640">
    <property type="entry name" value="ABC1_TM_sf"/>
</dbReference>
<dbReference type="PANTHER" id="PTHR43394:SF1">
    <property type="entry name" value="ATP-BINDING CASSETTE SUB-FAMILY B MEMBER 10, MITOCHONDRIAL"/>
    <property type="match status" value="1"/>
</dbReference>
<dbReference type="CDD" id="cd02418">
    <property type="entry name" value="Peptidase_C39B"/>
    <property type="match status" value="1"/>
</dbReference>
<feature type="domain" description="Peptidase C39" evidence="13">
    <location>
        <begin position="8"/>
        <end position="127"/>
    </location>
</feature>
<dbReference type="InterPro" id="IPR017871">
    <property type="entry name" value="ABC_transporter-like_CS"/>
</dbReference>
<evidence type="ECO:0000256" key="2">
    <source>
        <dbReference type="ARBA" id="ARBA00022448"/>
    </source>
</evidence>
<dbReference type="SMART" id="SM00382">
    <property type="entry name" value="AAA"/>
    <property type="match status" value="1"/>
</dbReference>
<evidence type="ECO:0000256" key="4">
    <source>
        <dbReference type="ARBA" id="ARBA00022692"/>
    </source>
</evidence>
<evidence type="ECO:0000256" key="1">
    <source>
        <dbReference type="ARBA" id="ARBA00004651"/>
    </source>
</evidence>
<evidence type="ECO:0000259" key="11">
    <source>
        <dbReference type="PROSITE" id="PS50893"/>
    </source>
</evidence>
<dbReference type="FunFam" id="3.40.50.300:FF:000299">
    <property type="entry name" value="ABC transporter ATP-binding protein/permease"/>
    <property type="match status" value="1"/>
</dbReference>
<dbReference type="SUPFAM" id="SSF90123">
    <property type="entry name" value="ABC transporter transmembrane region"/>
    <property type="match status" value="1"/>
</dbReference>
<dbReference type="GO" id="GO:0008233">
    <property type="term" value="F:peptidase activity"/>
    <property type="evidence" value="ECO:0007669"/>
    <property type="project" value="InterPro"/>
</dbReference>
<feature type="transmembrane region" description="Helical" evidence="10">
    <location>
        <begin position="227"/>
        <end position="246"/>
    </location>
</feature>
<reference evidence="14 15" key="1">
    <citation type="submission" date="2020-08" db="EMBL/GenBank/DDBJ databases">
        <title>Genomic Encyclopedia of Type Strains, Phase IV (KMG-V): Genome sequencing to study the core and pangenomes of soil and plant-associated prokaryotes.</title>
        <authorList>
            <person name="Whitman W."/>
        </authorList>
    </citation>
    <scope>NUCLEOTIDE SEQUENCE [LARGE SCALE GENOMIC DNA]</scope>
    <source>
        <strain evidence="14 15">S3M1</strain>
    </source>
</reference>
<keyword evidence="9 10" id="KW-0472">Membrane</keyword>
<dbReference type="PROSITE" id="PS00211">
    <property type="entry name" value="ABC_TRANSPORTER_1"/>
    <property type="match status" value="1"/>
</dbReference>
<dbReference type="GO" id="GO:0006508">
    <property type="term" value="P:proteolysis"/>
    <property type="evidence" value="ECO:0007669"/>
    <property type="project" value="InterPro"/>
</dbReference>
<dbReference type="InterPro" id="IPR011527">
    <property type="entry name" value="ABC1_TM_dom"/>
</dbReference>
<dbReference type="InterPro" id="IPR003593">
    <property type="entry name" value="AAA+_ATPase"/>
</dbReference>
<organism evidence="14 15">
    <name type="scientific">Pedobacter cryoconitis</name>
    <dbReference type="NCBI Taxonomy" id="188932"/>
    <lineage>
        <taxon>Bacteria</taxon>
        <taxon>Pseudomonadati</taxon>
        <taxon>Bacteroidota</taxon>
        <taxon>Sphingobacteriia</taxon>
        <taxon>Sphingobacteriales</taxon>
        <taxon>Sphingobacteriaceae</taxon>
        <taxon>Pedobacter</taxon>
    </lineage>
</organism>
<feature type="transmembrane region" description="Helical" evidence="10">
    <location>
        <begin position="166"/>
        <end position="188"/>
    </location>
</feature>